<comment type="caution">
    <text evidence="1">The sequence shown here is derived from an EMBL/GenBank/DDBJ whole genome shotgun (WGS) entry which is preliminary data.</text>
</comment>
<accession>A0ABV6AVM9</accession>
<gene>
    <name evidence="1" type="ORF">ACFFLM_06205</name>
</gene>
<sequence>MAETITFHMSVDDTPETRGDQYLVTVYVEYAHDQQKFKLLDVQNEVPAAQEVAIKETIDDLTAQAFSR</sequence>
<proteinExistence type="predicted"/>
<evidence type="ECO:0000313" key="1">
    <source>
        <dbReference type="EMBL" id="MFB9991559.1"/>
    </source>
</evidence>
<evidence type="ECO:0000313" key="2">
    <source>
        <dbReference type="Proteomes" id="UP001589733"/>
    </source>
</evidence>
<dbReference type="Proteomes" id="UP001589733">
    <property type="component" value="Unassembled WGS sequence"/>
</dbReference>
<protein>
    <submittedName>
        <fullName evidence="1">Uncharacterized protein</fullName>
    </submittedName>
</protein>
<name>A0ABV6AVM9_9DEIO</name>
<organism evidence="1 2">
    <name type="scientific">Deinococcus oregonensis</name>
    <dbReference type="NCBI Taxonomy" id="1805970"/>
    <lineage>
        <taxon>Bacteria</taxon>
        <taxon>Thermotogati</taxon>
        <taxon>Deinococcota</taxon>
        <taxon>Deinococci</taxon>
        <taxon>Deinococcales</taxon>
        <taxon>Deinococcaceae</taxon>
        <taxon>Deinococcus</taxon>
    </lineage>
</organism>
<dbReference type="EMBL" id="JBHLYR010000020">
    <property type="protein sequence ID" value="MFB9991559.1"/>
    <property type="molecule type" value="Genomic_DNA"/>
</dbReference>
<reference evidence="1 2" key="1">
    <citation type="submission" date="2024-09" db="EMBL/GenBank/DDBJ databases">
        <authorList>
            <person name="Sun Q."/>
            <person name="Mori K."/>
        </authorList>
    </citation>
    <scope>NUCLEOTIDE SEQUENCE [LARGE SCALE GENOMIC DNA]</scope>
    <source>
        <strain evidence="1 2">JCM 13503</strain>
    </source>
</reference>
<dbReference type="RefSeq" id="WP_380006795.1">
    <property type="nucleotide sequence ID" value="NZ_JBHLYR010000020.1"/>
</dbReference>
<keyword evidence="2" id="KW-1185">Reference proteome</keyword>